<keyword evidence="2" id="KW-1185">Reference proteome</keyword>
<dbReference type="Proteomes" id="UP000199208">
    <property type="component" value="Unassembled WGS sequence"/>
</dbReference>
<reference evidence="1 2" key="1">
    <citation type="submission" date="2016-10" db="EMBL/GenBank/DDBJ databases">
        <authorList>
            <person name="de Groot N.N."/>
        </authorList>
    </citation>
    <scope>NUCLEOTIDE SEQUENCE [LARGE SCALE GENOMIC DNA]</scope>
    <source>
        <strain evidence="1 2">DSM 2784</strain>
    </source>
</reference>
<name>A0A1G5RQR7_9FIRM</name>
<gene>
    <name evidence="1" type="ORF">SAMN03080599_00112</name>
</gene>
<accession>A0A1G5RQR7</accession>
<dbReference type="AlphaFoldDB" id="A0A1G5RQR7"/>
<dbReference type="RefSeq" id="WP_092588939.1">
    <property type="nucleotide sequence ID" value="NZ_FMWL01000001.1"/>
</dbReference>
<evidence type="ECO:0000313" key="1">
    <source>
        <dbReference type="EMBL" id="SCZ76188.1"/>
    </source>
</evidence>
<organism evidence="1 2">
    <name type="scientific">Acidaminobacter hydrogenoformans DSM 2784</name>
    <dbReference type="NCBI Taxonomy" id="1120920"/>
    <lineage>
        <taxon>Bacteria</taxon>
        <taxon>Bacillati</taxon>
        <taxon>Bacillota</taxon>
        <taxon>Clostridia</taxon>
        <taxon>Peptostreptococcales</taxon>
        <taxon>Acidaminobacteraceae</taxon>
        <taxon>Acidaminobacter</taxon>
    </lineage>
</organism>
<sequence length="152" mass="17988">MFIHTRTRLFCELHRAERWLTHEDFLVKWLKGEKTKLEIIDVETREKVEAVWKTLDDEGNEIKDRVVFHLMPCASRTQYCTEVHVVVHPDPGRFGVVAEELGSLEFEVFSSWKDLAMKAWKQRLEALRECVNGDWVIEDRDLTHPALLRSRL</sequence>
<dbReference type="OrthoDB" id="9944875at2"/>
<protein>
    <submittedName>
        <fullName evidence="1">Uncharacterized protein</fullName>
    </submittedName>
</protein>
<dbReference type="EMBL" id="FMWL01000001">
    <property type="protein sequence ID" value="SCZ76188.1"/>
    <property type="molecule type" value="Genomic_DNA"/>
</dbReference>
<proteinExistence type="predicted"/>
<evidence type="ECO:0000313" key="2">
    <source>
        <dbReference type="Proteomes" id="UP000199208"/>
    </source>
</evidence>